<evidence type="ECO:0000313" key="5">
    <source>
        <dbReference type="EMBL" id="QIH42230.1"/>
    </source>
</evidence>
<dbReference type="Pfam" id="PF00356">
    <property type="entry name" value="LacI"/>
    <property type="match status" value="1"/>
</dbReference>
<dbReference type="GO" id="GO:0003700">
    <property type="term" value="F:DNA-binding transcription factor activity"/>
    <property type="evidence" value="ECO:0007669"/>
    <property type="project" value="TreeGrafter"/>
</dbReference>
<dbReference type="EMBL" id="CP049331">
    <property type="protein sequence ID" value="QIH42230.1"/>
    <property type="molecule type" value="Genomic_DNA"/>
</dbReference>
<dbReference type="PROSITE" id="PS50932">
    <property type="entry name" value="HTH_LACI_2"/>
    <property type="match status" value="1"/>
</dbReference>
<feature type="domain" description="HTH lacI-type" evidence="4">
    <location>
        <begin position="2"/>
        <end position="56"/>
    </location>
</feature>
<keyword evidence="2" id="KW-0238">DNA-binding</keyword>
<dbReference type="AlphaFoldDB" id="A0A6G7CJI4"/>
<evidence type="ECO:0000256" key="2">
    <source>
        <dbReference type="ARBA" id="ARBA00023125"/>
    </source>
</evidence>
<dbReference type="Proteomes" id="UP000503003">
    <property type="component" value="Chromosome 1"/>
</dbReference>
<dbReference type="RefSeq" id="WP_165311805.1">
    <property type="nucleotide sequence ID" value="NZ_CP049331.1"/>
</dbReference>
<dbReference type="InterPro" id="IPR000843">
    <property type="entry name" value="HTH_LacI"/>
</dbReference>
<dbReference type="PANTHER" id="PTHR30146:SF67">
    <property type="entry name" value="HTH-TYPE TRANSCRIPTIONAL REGULATOR ASCG"/>
    <property type="match status" value="1"/>
</dbReference>
<gene>
    <name evidence="5" type="ORF">G5S32_09575</name>
</gene>
<keyword evidence="1" id="KW-0805">Transcription regulation</keyword>
<dbReference type="GO" id="GO:0000976">
    <property type="term" value="F:transcription cis-regulatory region binding"/>
    <property type="evidence" value="ECO:0007669"/>
    <property type="project" value="TreeGrafter"/>
</dbReference>
<name>A0A6G7CJI4_9VIBR</name>
<dbReference type="SUPFAM" id="SSF53822">
    <property type="entry name" value="Periplasmic binding protein-like I"/>
    <property type="match status" value="1"/>
</dbReference>
<dbReference type="PRINTS" id="PR00036">
    <property type="entry name" value="HTHLACI"/>
</dbReference>
<dbReference type="FunFam" id="1.10.260.40:FF:000002">
    <property type="entry name" value="HTH-type transcriptional repressor PurR"/>
    <property type="match status" value="1"/>
</dbReference>
<evidence type="ECO:0000256" key="3">
    <source>
        <dbReference type="ARBA" id="ARBA00023163"/>
    </source>
</evidence>
<evidence type="ECO:0000313" key="6">
    <source>
        <dbReference type="Proteomes" id="UP000503003"/>
    </source>
</evidence>
<accession>A0A6G7CJI4</accession>
<dbReference type="Gene3D" id="3.40.50.2300">
    <property type="match status" value="2"/>
</dbReference>
<evidence type="ECO:0000256" key="1">
    <source>
        <dbReference type="ARBA" id="ARBA00023015"/>
    </source>
</evidence>
<protein>
    <submittedName>
        <fullName evidence="5">LacI family transcriptional regulator</fullName>
    </submittedName>
</protein>
<sequence length="340" mass="37911">MSTIFDVCKLAGVSTATVSRVMNGTGQVKESTRQKVFSAMEQLGYRPNQLAQSLASNKTHTIGFVVSQFDGAYTGFILKQASICVDKAKKQLIVTDCHNDPEFEYETVRQLENRCDAIVLYSRTLSNEHLRKLYNQMNTPLVLINRTLPEQLFHTVTFAQEEAATMMMNHLIGYGHRNIACITGPLDNPTGKSRMAGYVNTLKKHAIPYRSCLVKNSDYQIEGGYNACKQLIEDKIPFTALFAFNDYMALGALKALNEADIKVPDQVSIAGIDNNLFSAYASPGLTTIELPIEAMTKKAVELAIDLITHEHKSSAHQFKGKLIQRESVKPCRAMNNWFSL</sequence>
<dbReference type="InterPro" id="IPR010982">
    <property type="entry name" value="Lambda_DNA-bd_dom_sf"/>
</dbReference>
<keyword evidence="6" id="KW-1185">Reference proteome</keyword>
<dbReference type="PANTHER" id="PTHR30146">
    <property type="entry name" value="LACI-RELATED TRANSCRIPTIONAL REPRESSOR"/>
    <property type="match status" value="1"/>
</dbReference>
<dbReference type="SMART" id="SM00354">
    <property type="entry name" value="HTH_LACI"/>
    <property type="match status" value="1"/>
</dbReference>
<evidence type="ECO:0000259" key="4">
    <source>
        <dbReference type="PROSITE" id="PS50932"/>
    </source>
</evidence>
<dbReference type="CDD" id="cd06270">
    <property type="entry name" value="PBP1_GalS-like"/>
    <property type="match status" value="1"/>
</dbReference>
<proteinExistence type="predicted"/>
<dbReference type="CDD" id="cd01392">
    <property type="entry name" value="HTH_LacI"/>
    <property type="match status" value="1"/>
</dbReference>
<keyword evidence="3" id="KW-0804">Transcription</keyword>
<organism evidence="5 6">
    <name type="scientific">Vibrio ziniensis</name>
    <dbReference type="NCBI Taxonomy" id="2711221"/>
    <lineage>
        <taxon>Bacteria</taxon>
        <taxon>Pseudomonadati</taxon>
        <taxon>Pseudomonadota</taxon>
        <taxon>Gammaproteobacteria</taxon>
        <taxon>Vibrionales</taxon>
        <taxon>Vibrionaceae</taxon>
        <taxon>Vibrio</taxon>
    </lineage>
</organism>
<dbReference type="Gene3D" id="1.10.260.40">
    <property type="entry name" value="lambda repressor-like DNA-binding domains"/>
    <property type="match status" value="1"/>
</dbReference>
<dbReference type="InterPro" id="IPR028082">
    <property type="entry name" value="Peripla_BP_I"/>
</dbReference>
<reference evidence="5 6" key="1">
    <citation type="submission" date="2020-02" db="EMBL/GenBank/DDBJ databases">
        <title>A complete genome of a marine bacterium Vibrio sp. ZWAL4003 isolated from the mangrove sediment with the ability to degrade polysaccharides.</title>
        <authorList>
            <person name="Wu J."/>
            <person name="Qu W."/>
            <person name="Zeng R."/>
        </authorList>
    </citation>
    <scope>NUCLEOTIDE SEQUENCE [LARGE SCALE GENOMIC DNA]</scope>
    <source>
        <strain evidence="5 6">ZWAL4003</strain>
    </source>
</reference>
<dbReference type="KEGG" id="vzi:G5S32_09575"/>
<dbReference type="Pfam" id="PF13377">
    <property type="entry name" value="Peripla_BP_3"/>
    <property type="match status" value="1"/>
</dbReference>
<dbReference type="SUPFAM" id="SSF47413">
    <property type="entry name" value="lambda repressor-like DNA-binding domains"/>
    <property type="match status" value="1"/>
</dbReference>
<dbReference type="InterPro" id="IPR046335">
    <property type="entry name" value="LacI/GalR-like_sensor"/>
</dbReference>